<dbReference type="RefSeq" id="WP_248550562.1">
    <property type="nucleotide sequence ID" value="NZ_JALPRK010000002.1"/>
</dbReference>
<proteinExistence type="predicted"/>
<name>A0A9X1XZ95_9BACL</name>
<sequence length="100" mass="10779">MNSAGKGKSSSSSKKNGKKGGFRPKTPEYTVAALLLSGKLRVDSVQLYRNATMFVSLVGEYKTISSDANADKLLNFLNENGDMTINDIINAMKKKADNSS</sequence>
<accession>A0A9X1XZ95</accession>
<keyword evidence="3" id="KW-1185">Reference proteome</keyword>
<feature type="region of interest" description="Disordered" evidence="1">
    <location>
        <begin position="1"/>
        <end position="25"/>
    </location>
</feature>
<reference evidence="2" key="1">
    <citation type="submission" date="2022-04" db="EMBL/GenBank/DDBJ databases">
        <authorList>
            <person name="Seo M.-J."/>
        </authorList>
    </citation>
    <scope>NUCLEOTIDE SEQUENCE</scope>
    <source>
        <strain evidence="2">MBLB2552</strain>
    </source>
</reference>
<dbReference type="AlphaFoldDB" id="A0A9X1XZ95"/>
<feature type="compositionally biased region" description="Low complexity" evidence="1">
    <location>
        <begin position="1"/>
        <end position="14"/>
    </location>
</feature>
<evidence type="ECO:0000313" key="3">
    <source>
        <dbReference type="Proteomes" id="UP001139534"/>
    </source>
</evidence>
<dbReference type="EMBL" id="JALPRK010000002">
    <property type="protein sequence ID" value="MCK8486353.1"/>
    <property type="molecule type" value="Genomic_DNA"/>
</dbReference>
<dbReference type="Proteomes" id="UP001139534">
    <property type="component" value="Unassembled WGS sequence"/>
</dbReference>
<evidence type="ECO:0000256" key="1">
    <source>
        <dbReference type="SAM" id="MobiDB-lite"/>
    </source>
</evidence>
<comment type="caution">
    <text evidence="2">The sequence shown here is derived from an EMBL/GenBank/DDBJ whole genome shotgun (WGS) entry which is preliminary data.</text>
</comment>
<evidence type="ECO:0000313" key="2">
    <source>
        <dbReference type="EMBL" id="MCK8486353.1"/>
    </source>
</evidence>
<protein>
    <submittedName>
        <fullName evidence="2">Uncharacterized protein</fullName>
    </submittedName>
</protein>
<gene>
    <name evidence="2" type="ORF">M0651_04100</name>
</gene>
<organism evidence="2 3">
    <name type="scientific">Paenibacillus mellifer</name>
    <dbReference type="NCBI Taxonomy" id="2937794"/>
    <lineage>
        <taxon>Bacteria</taxon>
        <taxon>Bacillati</taxon>
        <taxon>Bacillota</taxon>
        <taxon>Bacilli</taxon>
        <taxon>Bacillales</taxon>
        <taxon>Paenibacillaceae</taxon>
        <taxon>Paenibacillus</taxon>
    </lineage>
</organism>